<dbReference type="EMBL" id="LPBJ01000047">
    <property type="protein sequence ID" value="KVP97899.1"/>
    <property type="molecule type" value="Genomic_DNA"/>
</dbReference>
<reference evidence="2 3" key="1">
    <citation type="submission" date="2015-11" db="EMBL/GenBank/DDBJ databases">
        <title>Expanding the genomic diversity of Burkholderia species for the development of highly accurate diagnostics.</title>
        <authorList>
            <person name="Sahl J."/>
            <person name="Keim P."/>
            <person name="Wagner D."/>
        </authorList>
    </citation>
    <scope>NUCLEOTIDE SEQUENCE [LARGE SCALE GENOMIC DNA]</scope>
    <source>
        <strain evidence="2 3">MSMB1808WGS</strain>
    </source>
</reference>
<keyword evidence="1" id="KW-1133">Transmembrane helix</keyword>
<feature type="transmembrane region" description="Helical" evidence="1">
    <location>
        <begin position="62"/>
        <end position="82"/>
    </location>
</feature>
<evidence type="ECO:0000313" key="2">
    <source>
        <dbReference type="EMBL" id="KVP97899.1"/>
    </source>
</evidence>
<gene>
    <name evidence="2" type="ORF">WJ96_04835</name>
</gene>
<keyword evidence="1" id="KW-0812">Transmembrane</keyword>
<proteinExistence type="predicted"/>
<feature type="transmembrane region" description="Helical" evidence="1">
    <location>
        <begin position="88"/>
        <end position="106"/>
    </location>
</feature>
<dbReference type="RefSeq" id="WP_059924720.1">
    <property type="nucleotide sequence ID" value="NZ_LPBG01000047.1"/>
</dbReference>
<keyword evidence="1" id="KW-0472">Membrane</keyword>
<dbReference type="Proteomes" id="UP000056453">
    <property type="component" value="Unassembled WGS sequence"/>
</dbReference>
<protein>
    <submittedName>
        <fullName evidence="2">Uncharacterized protein</fullName>
    </submittedName>
</protein>
<accession>A0AAW3MSK6</accession>
<comment type="caution">
    <text evidence="2">The sequence shown here is derived from an EMBL/GenBank/DDBJ whole genome shotgun (WGS) entry which is preliminary data.</text>
</comment>
<evidence type="ECO:0000256" key="1">
    <source>
        <dbReference type="SAM" id="Phobius"/>
    </source>
</evidence>
<organism evidence="2 3">
    <name type="scientific">Burkholderia ubonensis</name>
    <dbReference type="NCBI Taxonomy" id="101571"/>
    <lineage>
        <taxon>Bacteria</taxon>
        <taxon>Pseudomonadati</taxon>
        <taxon>Pseudomonadota</taxon>
        <taxon>Betaproteobacteria</taxon>
        <taxon>Burkholderiales</taxon>
        <taxon>Burkholderiaceae</taxon>
        <taxon>Burkholderia</taxon>
        <taxon>Burkholderia cepacia complex</taxon>
    </lineage>
</organism>
<name>A0AAW3MSK6_9BURK</name>
<dbReference type="AlphaFoldDB" id="A0AAW3MSK6"/>
<sequence>MKSVRVVSVGFLLAGALMILSGQEFFGGWMRETALNAWILATSTILPTTAHVAGIPMVSPTAFAFICLGVGMFLSATVYSVLDDLVFSILYGGPALLARGVTGLAGRFGSKRRYVAYGDF</sequence>
<keyword evidence="3" id="KW-1185">Reference proteome</keyword>
<feature type="transmembrane region" description="Helical" evidence="1">
    <location>
        <begin position="38"/>
        <end position="55"/>
    </location>
</feature>
<evidence type="ECO:0000313" key="3">
    <source>
        <dbReference type="Proteomes" id="UP000056453"/>
    </source>
</evidence>